<proteinExistence type="predicted"/>
<accession>A0AA39NC91</accession>
<dbReference type="RefSeq" id="XP_060334448.1">
    <property type="nucleotide sequence ID" value="XM_060480137.1"/>
</dbReference>
<feature type="region of interest" description="Disordered" evidence="1">
    <location>
        <begin position="1"/>
        <end position="77"/>
    </location>
</feature>
<feature type="transmembrane region" description="Helical" evidence="2">
    <location>
        <begin position="230"/>
        <end position="253"/>
    </location>
</feature>
<dbReference type="EMBL" id="JAUEPS010000008">
    <property type="protein sequence ID" value="KAK0462982.1"/>
    <property type="molecule type" value="Genomic_DNA"/>
</dbReference>
<dbReference type="Pfam" id="PF20153">
    <property type="entry name" value="DUF6535"/>
    <property type="match status" value="1"/>
</dbReference>
<evidence type="ECO:0000313" key="5">
    <source>
        <dbReference type="Proteomes" id="UP001175211"/>
    </source>
</evidence>
<sequence length="916" mass="103276">MTNGHGDKHSPAASKVLENALDSADLLDDTTESSSPRGGGRGAPSLGMHSGLQNRQYRKRPTAAAGDNPNDYTKRYPRDAIGEEMSLNGRFWRTYGDEAVIFDEEMLSVYKDTIDGLLIFTGLFSAIITTFVVQTSQNLQPDYGEVSASLLIELVGFQRAASNASSSSSIPSSPSYPAVVFSPSLADIWVNSLWFIIKQWIHQYMSVISESSSRDRGRIRHARYMGLEKWRVPMVIGLLPVLLHVSLGLFFAGHSVYLFTLNMGIAYGVALVSGCVYIAYGVCLVLPLFYYNCPYKTPLTFYLFKIYLSARDRLPFLNLHYSRHEPDHFSGPRSMKEAEQEGTRNAAKDIDSKAILWLSSMSLNASVKQVVLQAILGIHNGKVIDTNIDSAVGEIFDQIGRLEPRIQHSITRLELHSRHLIPNPLAMPFTDTTSNLLTILQSPLRDSVHLPEDVWISIVDCADFKSPSALRLAVELIRVWKDKSKRPSLYFREPQHRNQPPLQKVVSIEYQPSESGAISYLLSSLTSKLSQSVIRWIRSFLKLHNPTLLFHPNFLSLGQVFLEMIRLLRSRFHDDDLDIDILLDGIATAIQLLAQEKREPNCMTEARKEAFTLSSSRTYPIPLTAVGQMALLKILHDGIPSLIETASSPTRTFYTNAIRCLMSPRPPDDHPKLHRQYWELEWDLLEDVVAPLLAQCPTLRPEAAQCDDTCIHTSLDPLNDDGVLIRVSEEAGGILSLYTRFRDAPTLPGKQKELPTYLAGHITNRMITTDIFDPLHISGSASSTSSFAETLSFLTRLLLYKIDWECIANLLEKLSTREDISGPMWESYIINMDHWASDEAFTMEWSEDHAIVKQRITLIHGLLPIEKALSGCGTEETRFGLFCSKIYRLDFHSPHVQEQPWIIRFICYAERRGEER</sequence>
<feature type="transmembrane region" description="Helical" evidence="2">
    <location>
        <begin position="265"/>
        <end position="291"/>
    </location>
</feature>
<feature type="compositionally biased region" description="Basic and acidic residues" evidence="1">
    <location>
        <begin position="1"/>
        <end position="10"/>
    </location>
</feature>
<reference evidence="4" key="1">
    <citation type="submission" date="2023-06" db="EMBL/GenBank/DDBJ databases">
        <authorList>
            <consortium name="Lawrence Berkeley National Laboratory"/>
            <person name="Ahrendt S."/>
            <person name="Sahu N."/>
            <person name="Indic B."/>
            <person name="Wong-Bajracharya J."/>
            <person name="Merenyi Z."/>
            <person name="Ke H.-M."/>
            <person name="Monk M."/>
            <person name="Kocsube S."/>
            <person name="Drula E."/>
            <person name="Lipzen A."/>
            <person name="Balint B."/>
            <person name="Henrissat B."/>
            <person name="Andreopoulos B."/>
            <person name="Martin F.M."/>
            <person name="Harder C.B."/>
            <person name="Rigling D."/>
            <person name="Ford K.L."/>
            <person name="Foster G.D."/>
            <person name="Pangilinan J."/>
            <person name="Papanicolaou A."/>
            <person name="Barry K."/>
            <person name="LaButti K."/>
            <person name="Viragh M."/>
            <person name="Koriabine M."/>
            <person name="Yan M."/>
            <person name="Riley R."/>
            <person name="Champramary S."/>
            <person name="Plett K.L."/>
            <person name="Tsai I.J."/>
            <person name="Slot J."/>
            <person name="Sipos G."/>
            <person name="Plett J."/>
            <person name="Nagy L.G."/>
            <person name="Grigoriev I.V."/>
        </authorList>
    </citation>
    <scope>NUCLEOTIDE SEQUENCE</scope>
    <source>
        <strain evidence="4">CCBAS 213</strain>
    </source>
</reference>
<evidence type="ECO:0000256" key="2">
    <source>
        <dbReference type="SAM" id="Phobius"/>
    </source>
</evidence>
<keyword evidence="2" id="KW-0812">Transmembrane</keyword>
<dbReference type="AlphaFoldDB" id="A0AA39NC91"/>
<protein>
    <recommendedName>
        <fullName evidence="3">DUF6535 domain-containing protein</fullName>
    </recommendedName>
</protein>
<dbReference type="InterPro" id="IPR045338">
    <property type="entry name" value="DUF6535"/>
</dbReference>
<dbReference type="Proteomes" id="UP001175211">
    <property type="component" value="Unassembled WGS sequence"/>
</dbReference>
<feature type="transmembrane region" description="Helical" evidence="2">
    <location>
        <begin position="116"/>
        <end position="133"/>
    </location>
</feature>
<evidence type="ECO:0000256" key="1">
    <source>
        <dbReference type="SAM" id="MobiDB-lite"/>
    </source>
</evidence>
<keyword evidence="5" id="KW-1185">Reference proteome</keyword>
<keyword evidence="2" id="KW-0472">Membrane</keyword>
<organism evidence="4 5">
    <name type="scientific">Armillaria tabescens</name>
    <name type="common">Ringless honey mushroom</name>
    <name type="synonym">Agaricus tabescens</name>
    <dbReference type="NCBI Taxonomy" id="1929756"/>
    <lineage>
        <taxon>Eukaryota</taxon>
        <taxon>Fungi</taxon>
        <taxon>Dikarya</taxon>
        <taxon>Basidiomycota</taxon>
        <taxon>Agaricomycotina</taxon>
        <taxon>Agaricomycetes</taxon>
        <taxon>Agaricomycetidae</taxon>
        <taxon>Agaricales</taxon>
        <taxon>Marasmiineae</taxon>
        <taxon>Physalacriaceae</taxon>
        <taxon>Desarmillaria</taxon>
    </lineage>
</organism>
<feature type="domain" description="DUF6535" evidence="3">
    <location>
        <begin position="92"/>
        <end position="260"/>
    </location>
</feature>
<evidence type="ECO:0000313" key="4">
    <source>
        <dbReference type="EMBL" id="KAK0462982.1"/>
    </source>
</evidence>
<comment type="caution">
    <text evidence="4">The sequence shown here is derived from an EMBL/GenBank/DDBJ whole genome shotgun (WGS) entry which is preliminary data.</text>
</comment>
<dbReference type="GeneID" id="85363685"/>
<evidence type="ECO:0000259" key="3">
    <source>
        <dbReference type="Pfam" id="PF20153"/>
    </source>
</evidence>
<gene>
    <name evidence="4" type="ORF">EV420DRAFT_1745537</name>
</gene>
<keyword evidence="2" id="KW-1133">Transmembrane helix</keyword>
<name>A0AA39NC91_ARMTA</name>